<dbReference type="CDD" id="cd09019">
    <property type="entry name" value="galactose_mutarotase_like"/>
    <property type="match status" value="1"/>
</dbReference>
<comment type="pathway">
    <text evidence="2 8">Carbohydrate metabolism; hexose metabolism.</text>
</comment>
<dbReference type="Pfam" id="PF01263">
    <property type="entry name" value="Aldose_epim"/>
    <property type="match status" value="1"/>
</dbReference>
<dbReference type="EMBL" id="BAABRV010000006">
    <property type="protein sequence ID" value="GAA5534154.1"/>
    <property type="molecule type" value="Genomic_DNA"/>
</dbReference>
<gene>
    <name evidence="10" type="primary">mro</name>
    <name evidence="10" type="ORF">Dalu01_02562</name>
</gene>
<keyword evidence="11" id="KW-1185">Reference proteome</keyword>
<dbReference type="EC" id="5.1.3.3" evidence="4 8"/>
<dbReference type="InterPro" id="IPR011013">
    <property type="entry name" value="Gal_mutarotase_sf_dom"/>
</dbReference>
<evidence type="ECO:0000256" key="1">
    <source>
        <dbReference type="ARBA" id="ARBA00001614"/>
    </source>
</evidence>
<evidence type="ECO:0000256" key="3">
    <source>
        <dbReference type="ARBA" id="ARBA00006206"/>
    </source>
</evidence>
<dbReference type="Gene3D" id="2.70.98.10">
    <property type="match status" value="1"/>
</dbReference>
<dbReference type="PROSITE" id="PS00545">
    <property type="entry name" value="ALDOSE_1_EPIMERASE"/>
    <property type="match status" value="1"/>
</dbReference>
<dbReference type="NCBIfam" id="NF008277">
    <property type="entry name" value="PRK11055.1"/>
    <property type="match status" value="1"/>
</dbReference>
<evidence type="ECO:0000256" key="9">
    <source>
        <dbReference type="SAM" id="MobiDB-lite"/>
    </source>
</evidence>
<dbReference type="InterPro" id="IPR014718">
    <property type="entry name" value="GH-type_carb-bd"/>
</dbReference>
<reference evidence="10 11" key="1">
    <citation type="submission" date="2024-02" db="EMBL/GenBank/DDBJ databases">
        <title>Deinococcus aluminii NBRC 112889.</title>
        <authorList>
            <person name="Ichikawa N."/>
            <person name="Katano-Makiyama Y."/>
            <person name="Hidaka K."/>
        </authorList>
    </citation>
    <scope>NUCLEOTIDE SEQUENCE [LARGE SCALE GENOMIC DNA]</scope>
    <source>
        <strain evidence="10 11">NBRC 112889</strain>
    </source>
</reference>
<dbReference type="RefSeq" id="WP_345455238.1">
    <property type="nucleotide sequence ID" value="NZ_BAABRV010000006.1"/>
</dbReference>
<dbReference type="InterPro" id="IPR008183">
    <property type="entry name" value="Aldose_1/G6P_1-epimerase"/>
</dbReference>
<dbReference type="InterPro" id="IPR015443">
    <property type="entry name" value="Aldose_1-epimerase"/>
</dbReference>
<evidence type="ECO:0000313" key="10">
    <source>
        <dbReference type="EMBL" id="GAA5534154.1"/>
    </source>
</evidence>
<evidence type="ECO:0000256" key="5">
    <source>
        <dbReference type="ARBA" id="ARBA00014165"/>
    </source>
</evidence>
<evidence type="ECO:0000256" key="2">
    <source>
        <dbReference type="ARBA" id="ARBA00005028"/>
    </source>
</evidence>
<evidence type="ECO:0000313" key="11">
    <source>
        <dbReference type="Proteomes" id="UP001404956"/>
    </source>
</evidence>
<dbReference type="InterPro" id="IPR018052">
    <property type="entry name" value="Ald1_epimerase_CS"/>
</dbReference>
<evidence type="ECO:0000256" key="8">
    <source>
        <dbReference type="PIRNR" id="PIRNR005096"/>
    </source>
</evidence>
<evidence type="ECO:0000256" key="7">
    <source>
        <dbReference type="ARBA" id="ARBA00023277"/>
    </source>
</evidence>
<name>A0ABP9XFM1_9DEIO</name>
<dbReference type="SUPFAM" id="SSF74650">
    <property type="entry name" value="Galactose mutarotase-like"/>
    <property type="match status" value="1"/>
</dbReference>
<dbReference type="InterPro" id="IPR047215">
    <property type="entry name" value="Galactose_mutarotase-like"/>
</dbReference>
<comment type="catalytic activity">
    <reaction evidence="1 8">
        <text>alpha-D-glucose = beta-D-glucose</text>
        <dbReference type="Rhea" id="RHEA:10264"/>
        <dbReference type="ChEBI" id="CHEBI:15903"/>
        <dbReference type="ChEBI" id="CHEBI:17925"/>
        <dbReference type="EC" id="5.1.3.3"/>
    </reaction>
</comment>
<evidence type="ECO:0000256" key="4">
    <source>
        <dbReference type="ARBA" id="ARBA00013185"/>
    </source>
</evidence>
<dbReference type="Proteomes" id="UP001404956">
    <property type="component" value="Unassembled WGS sequence"/>
</dbReference>
<keyword evidence="7 8" id="KW-0119">Carbohydrate metabolism</keyword>
<proteinExistence type="inferred from homology"/>
<comment type="caution">
    <text evidence="10">The sequence shown here is derived from an EMBL/GenBank/DDBJ whole genome shotgun (WGS) entry which is preliminary data.</text>
</comment>
<comment type="similarity">
    <text evidence="3 8">Belongs to the aldose epimerase family.</text>
</comment>
<dbReference type="PANTHER" id="PTHR10091:SF0">
    <property type="entry name" value="GALACTOSE MUTAROTASE"/>
    <property type="match status" value="1"/>
</dbReference>
<accession>A0ABP9XFM1</accession>
<dbReference type="PANTHER" id="PTHR10091">
    <property type="entry name" value="ALDOSE-1-EPIMERASE"/>
    <property type="match status" value="1"/>
</dbReference>
<sequence length="372" mass="40233">MAGDGQTGAQRQDSSADRAGTVSERPWGETPDGRSITLYELETPGGLRAEIMTYGGVLVRLFTPDRHGLPGDIVLGHDRPEPYFDRTSSPFFGALIGRYANRIAGGRFTLQGRTYQLAQNDGPNALHGGERGFDQRLWDGHAFVGEDGPGVTLTYLSPDGEEGYPGNLAVQVTYTLTLAGALRIDYAATTDAPTPVNLTNHTYWNLTGNAGRDILGHELTVQAEAITPVDAGLIPTGELREVAGTPFDFREARRIGARVDADDEQLRYAGGYDHNFVLRGAAALHPAARLYDPATGRQVEVSTTEPGLQVYSGNFLDGCITGKGGQRYGHRWAVCLETQHFPDSPNQPQFPPAVLLPGQPFSSRTVYAFSTR</sequence>
<protein>
    <recommendedName>
        <fullName evidence="5 8">Aldose 1-epimerase</fullName>
        <ecNumber evidence="4 8">5.1.3.3</ecNumber>
    </recommendedName>
</protein>
<organism evidence="10 11">
    <name type="scientific">Deinococcus aluminii</name>
    <dbReference type="NCBI Taxonomy" id="1656885"/>
    <lineage>
        <taxon>Bacteria</taxon>
        <taxon>Thermotogati</taxon>
        <taxon>Deinococcota</taxon>
        <taxon>Deinococci</taxon>
        <taxon>Deinococcales</taxon>
        <taxon>Deinococcaceae</taxon>
        <taxon>Deinococcus</taxon>
    </lineage>
</organism>
<feature type="region of interest" description="Disordered" evidence="9">
    <location>
        <begin position="1"/>
        <end position="35"/>
    </location>
</feature>
<keyword evidence="6 8" id="KW-0413">Isomerase</keyword>
<evidence type="ECO:0000256" key="6">
    <source>
        <dbReference type="ARBA" id="ARBA00023235"/>
    </source>
</evidence>
<dbReference type="PIRSF" id="PIRSF005096">
    <property type="entry name" value="GALM"/>
    <property type="match status" value="1"/>
</dbReference>